<protein>
    <recommendedName>
        <fullName evidence="4">Type II toxin-antitoxin system RelE/ParE family toxin</fullName>
    </recommendedName>
</protein>
<evidence type="ECO:0008006" key="4">
    <source>
        <dbReference type="Google" id="ProtNLM"/>
    </source>
</evidence>
<dbReference type="RefSeq" id="WP_056962418.1">
    <property type="nucleotide sequence ID" value="NZ_AZEU01000028.1"/>
</dbReference>
<dbReference type="EMBL" id="AZEU01000028">
    <property type="protein sequence ID" value="KRL52761.1"/>
    <property type="molecule type" value="Genomic_DNA"/>
</dbReference>
<dbReference type="AlphaFoldDB" id="A0A0R1R7R0"/>
<dbReference type="OrthoDB" id="2334860at2"/>
<dbReference type="InterPro" id="IPR007712">
    <property type="entry name" value="RelE/ParE_toxin"/>
</dbReference>
<dbReference type="InterPro" id="IPR035093">
    <property type="entry name" value="RelE/ParE_toxin_dom_sf"/>
</dbReference>
<dbReference type="Proteomes" id="UP000051790">
    <property type="component" value="Unassembled WGS sequence"/>
</dbReference>
<dbReference type="Pfam" id="PF05016">
    <property type="entry name" value="ParE_toxin"/>
    <property type="match status" value="1"/>
</dbReference>
<evidence type="ECO:0000256" key="1">
    <source>
        <dbReference type="ARBA" id="ARBA00022649"/>
    </source>
</evidence>
<accession>A0A0R1R7R0</accession>
<dbReference type="Gene3D" id="3.30.2310.20">
    <property type="entry name" value="RelE-like"/>
    <property type="match status" value="1"/>
</dbReference>
<evidence type="ECO:0000313" key="2">
    <source>
        <dbReference type="EMBL" id="KRL52761.1"/>
    </source>
</evidence>
<name>A0A0R1R7R0_9LACO</name>
<proteinExistence type="predicted"/>
<comment type="caution">
    <text evidence="2">The sequence shown here is derived from an EMBL/GenBank/DDBJ whole genome shotgun (WGS) entry which is preliminary data.</text>
</comment>
<sequence length="110" mass="12819">MYRVNIYPEARADLFKLEAYLTQSFGHRIANQKIKSLLDQLDGLSYFPRLGKRVPQFVEMESANLFTLQAGKNTVLYHVNDDQAVISIYAVIDIRSELIRAKAFFFRERD</sequence>
<reference evidence="2 3" key="1">
    <citation type="journal article" date="2015" name="Genome Announc.">
        <title>Expanding the biotechnology potential of lactobacilli through comparative genomics of 213 strains and associated genera.</title>
        <authorList>
            <person name="Sun Z."/>
            <person name="Harris H.M."/>
            <person name="McCann A."/>
            <person name="Guo C."/>
            <person name="Argimon S."/>
            <person name="Zhang W."/>
            <person name="Yang X."/>
            <person name="Jeffery I.B."/>
            <person name="Cooney J.C."/>
            <person name="Kagawa T.F."/>
            <person name="Liu W."/>
            <person name="Song Y."/>
            <person name="Salvetti E."/>
            <person name="Wrobel A."/>
            <person name="Rasinkangas P."/>
            <person name="Parkhill J."/>
            <person name="Rea M.C."/>
            <person name="O'Sullivan O."/>
            <person name="Ritari J."/>
            <person name="Douillard F.P."/>
            <person name="Paul Ross R."/>
            <person name="Yang R."/>
            <person name="Briner A.E."/>
            <person name="Felis G.E."/>
            <person name="de Vos W.M."/>
            <person name="Barrangou R."/>
            <person name="Klaenhammer T.R."/>
            <person name="Caufield P.W."/>
            <person name="Cui Y."/>
            <person name="Zhang H."/>
            <person name="O'Toole P.W."/>
        </authorList>
    </citation>
    <scope>NUCLEOTIDE SEQUENCE [LARGE SCALE GENOMIC DNA]</scope>
    <source>
        <strain evidence="2 3">DSM 13343</strain>
    </source>
</reference>
<keyword evidence="1" id="KW-1277">Toxin-antitoxin system</keyword>
<keyword evidence="3" id="KW-1185">Reference proteome</keyword>
<evidence type="ECO:0000313" key="3">
    <source>
        <dbReference type="Proteomes" id="UP000051790"/>
    </source>
</evidence>
<gene>
    <name evidence="2" type="ORF">FD01_GL002051</name>
</gene>
<organism evidence="2 3">
    <name type="scientific">Lacticaseibacillus manihotivorans DSM 13343 = JCM 12514</name>
    <dbReference type="NCBI Taxonomy" id="1423769"/>
    <lineage>
        <taxon>Bacteria</taxon>
        <taxon>Bacillati</taxon>
        <taxon>Bacillota</taxon>
        <taxon>Bacilli</taxon>
        <taxon>Lactobacillales</taxon>
        <taxon>Lactobacillaceae</taxon>
        <taxon>Lacticaseibacillus</taxon>
    </lineage>
</organism>
<dbReference type="PATRIC" id="fig|1423769.4.peg.2203"/>